<reference evidence="2 3" key="1">
    <citation type="submission" date="2007-05" db="EMBL/GenBank/DDBJ databases">
        <title>Complete sequence of chromosome of Acidiphilium cryptum JF-5.</title>
        <authorList>
            <consortium name="US DOE Joint Genome Institute"/>
            <person name="Copeland A."/>
            <person name="Lucas S."/>
            <person name="Lapidus A."/>
            <person name="Barry K."/>
            <person name="Detter J.C."/>
            <person name="Glavina del Rio T."/>
            <person name="Hammon N."/>
            <person name="Israni S."/>
            <person name="Dalin E."/>
            <person name="Tice H."/>
            <person name="Pitluck S."/>
            <person name="Sims D."/>
            <person name="Brettin T."/>
            <person name="Bruce D."/>
            <person name="Han C."/>
            <person name="Schmutz J."/>
            <person name="Larimer F."/>
            <person name="Land M."/>
            <person name="Hauser L."/>
            <person name="Kyrpides N."/>
            <person name="Kim E."/>
            <person name="Magnuson T."/>
            <person name="Richardson P."/>
        </authorList>
    </citation>
    <scope>NUCLEOTIDE SEQUENCE [LARGE SCALE GENOMIC DNA]</scope>
    <source>
        <strain evidence="2 3">JF-5</strain>
    </source>
</reference>
<dbReference type="InterPro" id="IPR000572">
    <property type="entry name" value="OxRdtase_Mopterin-bd_dom"/>
</dbReference>
<accession>A5FZC9</accession>
<sequence length="325" mass="36762">MHVIRKPDWSLPETEATPPHLALDRRAALATLGGAMLGFGQIGAALADTNANANAKPGDRISDYPPSAARFDPERSLTPRHNVETYNNFYEFGLNKDIWRKAQKLPTEPWTIRIDGMVEKPFTISFGDLMKKVSTETRIYRHRCVEAWSLVVPWEGFPLADLVKLAKPLSGAKYLRFTTLSDPKVMPGLSIPFFPWPYHEGLTMAEATNELAFVGTGMYGAKMPRQDGAPIRVVLPWKYGFKSAKSLVRIEFVKEQPVTFWEKTSPDMYGFWANVNPKYPTLRWSQARERVIGTGEVVPTQIYNGYGKWVAPLYAGMKQDKKLFM</sequence>
<dbReference type="EMBL" id="CP000697">
    <property type="protein sequence ID" value="ABQ30961.1"/>
    <property type="molecule type" value="Genomic_DNA"/>
</dbReference>
<dbReference type="AlphaFoldDB" id="A5FZC9"/>
<evidence type="ECO:0000313" key="2">
    <source>
        <dbReference type="EMBL" id="ABQ30961.1"/>
    </source>
</evidence>
<dbReference type="HOGENOM" id="CLU_045520_0_0_5"/>
<dbReference type="STRING" id="349163.Acry_1758"/>
<dbReference type="eggNOG" id="COG2041">
    <property type="taxonomic scope" value="Bacteria"/>
</dbReference>
<evidence type="ECO:0000313" key="3">
    <source>
        <dbReference type="Proteomes" id="UP000000245"/>
    </source>
</evidence>
<dbReference type="Proteomes" id="UP000000245">
    <property type="component" value="Chromosome"/>
</dbReference>
<keyword evidence="3" id="KW-1185">Reference proteome</keyword>
<feature type="domain" description="Oxidoreductase molybdopterin-binding" evidence="1">
    <location>
        <begin position="107"/>
        <end position="261"/>
    </location>
</feature>
<evidence type="ECO:0000259" key="1">
    <source>
        <dbReference type="Pfam" id="PF00174"/>
    </source>
</evidence>
<dbReference type="InterPro" id="IPR036374">
    <property type="entry name" value="OxRdtase_Mopterin-bd_sf"/>
</dbReference>
<dbReference type="Gene3D" id="3.90.420.10">
    <property type="entry name" value="Oxidoreductase, molybdopterin-binding domain"/>
    <property type="match status" value="1"/>
</dbReference>
<proteinExistence type="predicted"/>
<name>A5FZC9_ACICJ</name>
<dbReference type="KEGG" id="acr:Acry_1758"/>
<dbReference type="PANTHER" id="PTHR43032">
    <property type="entry name" value="PROTEIN-METHIONINE-SULFOXIDE REDUCTASE"/>
    <property type="match status" value="1"/>
</dbReference>
<protein>
    <submittedName>
        <fullName evidence="2">Oxidoreductase, molybdopterin binding protein</fullName>
    </submittedName>
</protein>
<dbReference type="NCBIfam" id="NF003767">
    <property type="entry name" value="PRK05363.1"/>
    <property type="match status" value="1"/>
</dbReference>
<dbReference type="SUPFAM" id="SSF56524">
    <property type="entry name" value="Oxidoreductase molybdopterin-binding domain"/>
    <property type="match status" value="1"/>
</dbReference>
<gene>
    <name evidence="2" type="ordered locus">Acry_1758</name>
</gene>
<dbReference type="RefSeq" id="WP_011942469.1">
    <property type="nucleotide sequence ID" value="NC_009484.1"/>
</dbReference>
<organism evidence="2 3">
    <name type="scientific">Acidiphilium cryptum (strain JF-5)</name>
    <dbReference type="NCBI Taxonomy" id="349163"/>
    <lineage>
        <taxon>Bacteria</taxon>
        <taxon>Pseudomonadati</taxon>
        <taxon>Pseudomonadota</taxon>
        <taxon>Alphaproteobacteria</taxon>
        <taxon>Acetobacterales</taxon>
        <taxon>Acidocellaceae</taxon>
        <taxon>Acidiphilium</taxon>
    </lineage>
</organism>
<dbReference type="Pfam" id="PF00174">
    <property type="entry name" value="Oxidored_molyb"/>
    <property type="match status" value="1"/>
</dbReference>
<dbReference type="PANTHER" id="PTHR43032:SF3">
    <property type="entry name" value="PROTEIN-METHIONINE-SULFOXIDE REDUCTASE CATALYTIC SUBUNIT MSRP"/>
    <property type="match status" value="1"/>
</dbReference>